<comment type="caution">
    <text evidence="2">The sequence shown here is derived from an EMBL/GenBank/DDBJ whole genome shotgun (WGS) entry which is preliminary data.</text>
</comment>
<name>A0A645IUH2_9ZZZZ</name>
<feature type="transmembrane region" description="Helical" evidence="1">
    <location>
        <begin position="30"/>
        <end position="47"/>
    </location>
</feature>
<evidence type="ECO:0000313" key="2">
    <source>
        <dbReference type="EMBL" id="MPN54492.1"/>
    </source>
</evidence>
<protein>
    <submittedName>
        <fullName evidence="2">Uncharacterized protein</fullName>
    </submittedName>
</protein>
<keyword evidence="1" id="KW-1133">Transmembrane helix</keyword>
<feature type="transmembrane region" description="Helical" evidence="1">
    <location>
        <begin position="67"/>
        <end position="84"/>
    </location>
</feature>
<proteinExistence type="predicted"/>
<gene>
    <name evidence="2" type="ORF">SDC9_202162</name>
</gene>
<organism evidence="2">
    <name type="scientific">bioreactor metagenome</name>
    <dbReference type="NCBI Taxonomy" id="1076179"/>
    <lineage>
        <taxon>unclassified sequences</taxon>
        <taxon>metagenomes</taxon>
        <taxon>ecological metagenomes</taxon>
    </lineage>
</organism>
<accession>A0A645IUH2</accession>
<feature type="transmembrane region" description="Helical" evidence="1">
    <location>
        <begin position="90"/>
        <end position="112"/>
    </location>
</feature>
<keyword evidence="1" id="KW-0472">Membrane</keyword>
<dbReference type="EMBL" id="VSSQ01122769">
    <property type="protein sequence ID" value="MPN54492.1"/>
    <property type="molecule type" value="Genomic_DNA"/>
</dbReference>
<sequence length="132" mass="15214">MTNYTKYEILNGIIKLITSVGTMIVLGKRYIWAVAFSLTISEVVVNILKTIQVKMKVGILPYEIKNFIYVIFIALVEFLLISSISKIQNFLIWVITMSITVILSYIITFNLSPDKDDREFIKTIVKKINNIF</sequence>
<dbReference type="AlphaFoldDB" id="A0A645IUH2"/>
<evidence type="ECO:0000256" key="1">
    <source>
        <dbReference type="SAM" id="Phobius"/>
    </source>
</evidence>
<reference evidence="2" key="1">
    <citation type="submission" date="2019-08" db="EMBL/GenBank/DDBJ databases">
        <authorList>
            <person name="Kucharzyk K."/>
            <person name="Murdoch R.W."/>
            <person name="Higgins S."/>
            <person name="Loffler F."/>
        </authorList>
    </citation>
    <scope>NUCLEOTIDE SEQUENCE</scope>
</reference>
<keyword evidence="1" id="KW-0812">Transmembrane</keyword>